<accession>A0ACA9LTU6</accession>
<dbReference type="Proteomes" id="UP000789702">
    <property type="component" value="Unassembled WGS sequence"/>
</dbReference>
<organism evidence="1 2">
    <name type="scientific">Dentiscutata heterogama</name>
    <dbReference type="NCBI Taxonomy" id="1316150"/>
    <lineage>
        <taxon>Eukaryota</taxon>
        <taxon>Fungi</taxon>
        <taxon>Fungi incertae sedis</taxon>
        <taxon>Mucoromycota</taxon>
        <taxon>Glomeromycotina</taxon>
        <taxon>Glomeromycetes</taxon>
        <taxon>Diversisporales</taxon>
        <taxon>Gigasporaceae</taxon>
        <taxon>Dentiscutata</taxon>
    </lineage>
</organism>
<comment type="caution">
    <text evidence="1">The sequence shown here is derived from an EMBL/GenBank/DDBJ whole genome shotgun (WGS) entry which is preliminary data.</text>
</comment>
<name>A0ACA9LTU6_9GLOM</name>
<sequence>MSKEVIVYNISASASEKTVKDFFLFCGKIKEFNLVKEENSNKKIAYITFERETAAKTALMLTNAVIGNSQIIIKSAHDDTHLEDK</sequence>
<gene>
    <name evidence="1" type="ORF">DHETER_LOCUS4996</name>
</gene>
<reference evidence="1" key="1">
    <citation type="submission" date="2021-06" db="EMBL/GenBank/DDBJ databases">
        <authorList>
            <person name="Kallberg Y."/>
            <person name="Tangrot J."/>
            <person name="Rosling A."/>
        </authorList>
    </citation>
    <scope>NUCLEOTIDE SEQUENCE</scope>
    <source>
        <strain evidence="1">IL203A</strain>
    </source>
</reference>
<feature type="non-terminal residue" evidence="1">
    <location>
        <position position="85"/>
    </location>
</feature>
<protein>
    <submittedName>
        <fullName evidence="1">6702_t:CDS:1</fullName>
    </submittedName>
</protein>
<proteinExistence type="predicted"/>
<dbReference type="EMBL" id="CAJVPU010005282">
    <property type="protein sequence ID" value="CAG8545634.1"/>
    <property type="molecule type" value="Genomic_DNA"/>
</dbReference>
<evidence type="ECO:0000313" key="1">
    <source>
        <dbReference type="EMBL" id="CAG8545634.1"/>
    </source>
</evidence>
<keyword evidence="2" id="KW-1185">Reference proteome</keyword>
<evidence type="ECO:0000313" key="2">
    <source>
        <dbReference type="Proteomes" id="UP000789702"/>
    </source>
</evidence>